<keyword evidence="2" id="KW-1185">Reference proteome</keyword>
<evidence type="ECO:0000313" key="1">
    <source>
        <dbReference type="EMBL" id="MBB4036562.1"/>
    </source>
</evidence>
<gene>
    <name evidence="1" type="ORF">GGR21_002468</name>
</gene>
<organism evidence="1 2">
    <name type="scientific">Dysgonomonas hofstadii</name>
    <dbReference type="NCBI Taxonomy" id="637886"/>
    <lineage>
        <taxon>Bacteria</taxon>
        <taxon>Pseudomonadati</taxon>
        <taxon>Bacteroidota</taxon>
        <taxon>Bacteroidia</taxon>
        <taxon>Bacteroidales</taxon>
        <taxon>Dysgonomonadaceae</taxon>
        <taxon>Dysgonomonas</taxon>
    </lineage>
</organism>
<proteinExistence type="predicted"/>
<sequence length="180" mass="21150">MIILDNTYFQGELYLAGLKKSSSAVGVAKQLQAVNENSLEWYIEKYEVEFLNNLLGKQLASNFIKGLREDPVNEIWKLLRSSLMTKTDNYKYSPIANYVYFYLNRRGRTQTTTKGEVKAKQDHAVMVDDADKLSKIWNDMYYDVSYFYKNFLSPNWNTYKAYSDRRFCHYDFGLINALDV</sequence>
<accession>A0A840CVR0</accession>
<name>A0A840CVR0_9BACT</name>
<protein>
    <submittedName>
        <fullName evidence="1">Uncharacterized protein</fullName>
    </submittedName>
</protein>
<dbReference type="RefSeq" id="WP_183307463.1">
    <property type="nucleotide sequence ID" value="NZ_JACIEP010000008.1"/>
</dbReference>
<evidence type="ECO:0000313" key="2">
    <source>
        <dbReference type="Proteomes" id="UP000555103"/>
    </source>
</evidence>
<comment type="caution">
    <text evidence="1">The sequence shown here is derived from an EMBL/GenBank/DDBJ whole genome shotgun (WGS) entry which is preliminary data.</text>
</comment>
<dbReference type="AlphaFoldDB" id="A0A840CVR0"/>
<dbReference type="Proteomes" id="UP000555103">
    <property type="component" value="Unassembled WGS sequence"/>
</dbReference>
<dbReference type="EMBL" id="JACIEP010000008">
    <property type="protein sequence ID" value="MBB4036562.1"/>
    <property type="molecule type" value="Genomic_DNA"/>
</dbReference>
<reference evidence="1 2" key="1">
    <citation type="submission" date="2020-08" db="EMBL/GenBank/DDBJ databases">
        <title>Genomic Encyclopedia of Type Strains, Phase IV (KMG-IV): sequencing the most valuable type-strain genomes for metagenomic binning, comparative biology and taxonomic classification.</title>
        <authorList>
            <person name="Goeker M."/>
        </authorList>
    </citation>
    <scope>NUCLEOTIDE SEQUENCE [LARGE SCALE GENOMIC DNA]</scope>
    <source>
        <strain evidence="1 2">DSM 104969</strain>
    </source>
</reference>